<dbReference type="InterPro" id="IPR036394">
    <property type="entry name" value="Ribosomal_uL22_sf"/>
</dbReference>
<dbReference type="GO" id="GO:0022625">
    <property type="term" value="C:cytosolic large ribosomal subunit"/>
    <property type="evidence" value="ECO:0007669"/>
    <property type="project" value="TreeGrafter"/>
</dbReference>
<keyword evidence="4 8" id="KW-0694">RNA-binding</keyword>
<gene>
    <name evidence="13" type="primary">rpsC</name>
    <name evidence="13" type="ORF">E6K75_10025</name>
</gene>
<dbReference type="Pfam" id="PF00237">
    <property type="entry name" value="Ribosomal_L22"/>
    <property type="match status" value="1"/>
</dbReference>
<keyword evidence="6 9" id="KW-0687">Ribonucleoprotein</keyword>
<dbReference type="SUPFAM" id="SSF54843">
    <property type="entry name" value="Ribosomal protein L22"/>
    <property type="match status" value="1"/>
</dbReference>
<dbReference type="CDD" id="cd02412">
    <property type="entry name" value="KH-II_30S_S3"/>
    <property type="match status" value="1"/>
</dbReference>
<dbReference type="NCBIfam" id="TIGR01044">
    <property type="entry name" value="rplV_bact"/>
    <property type="match status" value="1"/>
</dbReference>
<evidence type="ECO:0000259" key="12">
    <source>
        <dbReference type="PROSITE" id="PS50823"/>
    </source>
</evidence>
<accession>A0A538SU19</accession>
<evidence type="ECO:0000256" key="2">
    <source>
        <dbReference type="ARBA" id="ARBA00010761"/>
    </source>
</evidence>
<dbReference type="InterPro" id="IPR005727">
    <property type="entry name" value="Ribosomal_uL22_bac/chlpt-type"/>
</dbReference>
<dbReference type="GO" id="GO:0003735">
    <property type="term" value="F:structural constituent of ribosome"/>
    <property type="evidence" value="ECO:0007669"/>
    <property type="project" value="InterPro"/>
</dbReference>
<comment type="similarity">
    <text evidence="2">Belongs to the universal ribosomal protein uS3 family.</text>
</comment>
<evidence type="ECO:0000256" key="3">
    <source>
        <dbReference type="ARBA" id="ARBA00022730"/>
    </source>
</evidence>
<dbReference type="PROSITE" id="PS50823">
    <property type="entry name" value="KH_TYPE_2"/>
    <property type="match status" value="1"/>
</dbReference>
<feature type="domain" description="KH type-2" evidence="12">
    <location>
        <begin position="134"/>
        <end position="202"/>
    </location>
</feature>
<dbReference type="Proteomes" id="UP000320913">
    <property type="component" value="Unassembled WGS sequence"/>
</dbReference>
<feature type="non-terminal residue" evidence="13">
    <location>
        <position position="217"/>
    </location>
</feature>
<evidence type="ECO:0000256" key="9">
    <source>
        <dbReference type="RuleBase" id="RU004005"/>
    </source>
</evidence>
<evidence type="ECO:0000256" key="7">
    <source>
        <dbReference type="ARBA" id="ARBA00024998"/>
    </source>
</evidence>
<dbReference type="GO" id="GO:0019843">
    <property type="term" value="F:rRNA binding"/>
    <property type="evidence" value="ECO:0007669"/>
    <property type="project" value="UniProtKB-KW"/>
</dbReference>
<evidence type="ECO:0000256" key="1">
    <source>
        <dbReference type="ARBA" id="ARBA00009451"/>
    </source>
</evidence>
<comment type="subunit">
    <text evidence="10">Part of the 50S ribosomal subunit.</text>
</comment>
<evidence type="ECO:0000256" key="10">
    <source>
        <dbReference type="RuleBase" id="RU004006"/>
    </source>
</evidence>
<comment type="function">
    <text evidence="7">Binds the lower part of the 30S subunit head. Binds mRNA in the 70S ribosome, positioning it for translation.</text>
</comment>
<dbReference type="Gene3D" id="3.90.470.10">
    <property type="entry name" value="Ribosomal protein L22/L17"/>
    <property type="match status" value="1"/>
</dbReference>
<evidence type="ECO:0000256" key="4">
    <source>
        <dbReference type="ARBA" id="ARBA00022884"/>
    </source>
</evidence>
<protein>
    <recommendedName>
        <fullName evidence="11">50S ribosomal protein L22</fullName>
    </recommendedName>
</protein>
<keyword evidence="3 10" id="KW-0699">rRNA-binding</keyword>
<name>A0A538SU19_UNCEI</name>
<keyword evidence="5 9" id="KW-0689">Ribosomal protein</keyword>
<dbReference type="AlphaFoldDB" id="A0A538SU19"/>
<evidence type="ECO:0000256" key="11">
    <source>
        <dbReference type="RuleBase" id="RU004008"/>
    </source>
</evidence>
<dbReference type="SUPFAM" id="SSF54814">
    <property type="entry name" value="Prokaryotic type KH domain (KH-domain type II)"/>
    <property type="match status" value="1"/>
</dbReference>
<dbReference type="GO" id="GO:0006412">
    <property type="term" value="P:translation"/>
    <property type="evidence" value="ECO:0007669"/>
    <property type="project" value="InterPro"/>
</dbReference>
<dbReference type="InterPro" id="IPR001063">
    <property type="entry name" value="Ribosomal_uL22"/>
</dbReference>
<dbReference type="InterPro" id="IPR009019">
    <property type="entry name" value="KH_sf_prok-type"/>
</dbReference>
<evidence type="ECO:0000256" key="5">
    <source>
        <dbReference type="ARBA" id="ARBA00022980"/>
    </source>
</evidence>
<evidence type="ECO:0000313" key="14">
    <source>
        <dbReference type="Proteomes" id="UP000320913"/>
    </source>
</evidence>
<dbReference type="EMBL" id="VBOV01000286">
    <property type="protein sequence ID" value="TMQ54876.1"/>
    <property type="molecule type" value="Genomic_DNA"/>
</dbReference>
<evidence type="ECO:0000256" key="6">
    <source>
        <dbReference type="ARBA" id="ARBA00023274"/>
    </source>
</evidence>
<dbReference type="NCBIfam" id="TIGR01009">
    <property type="entry name" value="rpsC_bact"/>
    <property type="match status" value="1"/>
</dbReference>
<proteinExistence type="inferred from homology"/>
<sequence>MEAKAIAKYVRVTPRKADQVLQLIRGKRVDQVTEILDFTPKHVAKVIGKVLKSAVANAVAIEGKINVEHLRVKEAVAGAGPSLKRFLPRPREGGYVVGQKTNPIGMRLGIIATWDSRWFARKDYAKLLEEDIFIRRYLKRRLSQAGISRIIIQRAIAKVTINISTARPGLVIGRRGQQVDQLRDELQHITKKEIFLNIDEVKKPDLDAILVSEHVAR</sequence>
<dbReference type="CDD" id="cd00336">
    <property type="entry name" value="Ribosomal_L22"/>
    <property type="match status" value="1"/>
</dbReference>
<dbReference type="Gene3D" id="3.30.300.20">
    <property type="match status" value="1"/>
</dbReference>
<dbReference type="InterPro" id="IPR005704">
    <property type="entry name" value="Ribosomal_uS3_bac-typ"/>
</dbReference>
<comment type="similarity">
    <text evidence="1 9">Belongs to the universal ribosomal protein uL22 family.</text>
</comment>
<comment type="caution">
    <text evidence="13">The sequence shown here is derived from an EMBL/GenBank/DDBJ whole genome shotgun (WGS) entry which is preliminary data.</text>
</comment>
<organism evidence="13 14">
    <name type="scientific">Eiseniibacteriota bacterium</name>
    <dbReference type="NCBI Taxonomy" id="2212470"/>
    <lineage>
        <taxon>Bacteria</taxon>
        <taxon>Candidatus Eiseniibacteriota</taxon>
    </lineage>
</organism>
<dbReference type="InterPro" id="IPR015946">
    <property type="entry name" value="KH_dom-like_a/b"/>
</dbReference>
<dbReference type="InterPro" id="IPR047867">
    <property type="entry name" value="Ribosomal_uL22_bac/org-type"/>
</dbReference>
<dbReference type="FunFam" id="3.30.300.20:FF:000001">
    <property type="entry name" value="30S ribosomal protein S3"/>
    <property type="match status" value="1"/>
</dbReference>
<comment type="function">
    <text evidence="11">This protein binds specifically to 23S rRNA; its binding is stimulated by other ribosomal proteins, e.g., L4, L17, and L20. It is important during the early stages of 50S assembly. It makes multiple contacts with different domains of the 23S rRNA in the assembled 50S subunit and ribosome.</text>
</comment>
<dbReference type="HAMAP" id="MF_01331_B">
    <property type="entry name" value="Ribosomal_uL22_B"/>
    <property type="match status" value="1"/>
</dbReference>
<evidence type="ECO:0000313" key="13">
    <source>
        <dbReference type="EMBL" id="TMQ54876.1"/>
    </source>
</evidence>
<reference evidence="13 14" key="1">
    <citation type="journal article" date="2019" name="Nat. Microbiol.">
        <title>Mediterranean grassland soil C-N compound turnover is dependent on rainfall and depth, and is mediated by genomically divergent microorganisms.</title>
        <authorList>
            <person name="Diamond S."/>
            <person name="Andeer P.F."/>
            <person name="Li Z."/>
            <person name="Crits-Christoph A."/>
            <person name="Burstein D."/>
            <person name="Anantharaman K."/>
            <person name="Lane K.R."/>
            <person name="Thomas B.C."/>
            <person name="Pan C."/>
            <person name="Northen T.R."/>
            <person name="Banfield J.F."/>
        </authorList>
    </citation>
    <scope>NUCLEOTIDE SEQUENCE [LARGE SCALE GENOMIC DNA]</scope>
    <source>
        <strain evidence="13">WS_5</strain>
    </source>
</reference>
<dbReference type="InterPro" id="IPR004044">
    <property type="entry name" value="KH_dom_type_2"/>
</dbReference>
<dbReference type="PANTHER" id="PTHR13501">
    <property type="entry name" value="CHLOROPLAST 50S RIBOSOMAL PROTEIN L22-RELATED"/>
    <property type="match status" value="1"/>
</dbReference>
<evidence type="ECO:0000256" key="8">
    <source>
        <dbReference type="PROSITE-ProRule" id="PRU00118"/>
    </source>
</evidence>
<dbReference type="Pfam" id="PF07650">
    <property type="entry name" value="KH_2"/>
    <property type="match status" value="1"/>
</dbReference>
<dbReference type="PANTHER" id="PTHR13501:SF8">
    <property type="entry name" value="LARGE RIBOSOMAL SUBUNIT PROTEIN UL22M"/>
    <property type="match status" value="1"/>
</dbReference>